<dbReference type="AlphaFoldDB" id="D9XB04"/>
<evidence type="ECO:0000313" key="4">
    <source>
        <dbReference type="Proteomes" id="UP000004184"/>
    </source>
</evidence>
<dbReference type="Proteomes" id="UP000004184">
    <property type="component" value="Unassembled WGS sequence"/>
</dbReference>
<feature type="region of interest" description="Disordered" evidence="1">
    <location>
        <begin position="1"/>
        <end position="51"/>
    </location>
</feature>
<dbReference type="CDD" id="cd06260">
    <property type="entry name" value="DUF820-like"/>
    <property type="match status" value="1"/>
</dbReference>
<dbReference type="HOGENOM" id="CLU_076312_4_1_11"/>
<feature type="domain" description="Putative restriction endonuclease" evidence="2">
    <location>
        <begin position="76"/>
        <end position="217"/>
    </location>
</feature>
<dbReference type="Pfam" id="PF05685">
    <property type="entry name" value="Uma2"/>
    <property type="match status" value="1"/>
</dbReference>
<evidence type="ECO:0000259" key="2">
    <source>
        <dbReference type="Pfam" id="PF05685"/>
    </source>
</evidence>
<keyword evidence="4" id="KW-1185">Reference proteome</keyword>
<evidence type="ECO:0000256" key="1">
    <source>
        <dbReference type="SAM" id="MobiDB-lite"/>
    </source>
</evidence>
<reference evidence="4" key="1">
    <citation type="submission" date="2009-02" db="EMBL/GenBank/DDBJ databases">
        <title>Annotation of Streptomyces viridochromogenes strain DSM 40736.</title>
        <authorList>
            <consortium name="The Broad Institute Genome Sequencing Platform"/>
            <consortium name="Broad Institute Microbial Sequencing Center"/>
            <person name="Fischbach M."/>
            <person name="Godfrey P."/>
            <person name="Ward D."/>
            <person name="Young S."/>
            <person name="Zeng Q."/>
            <person name="Koehrsen M."/>
            <person name="Alvarado L."/>
            <person name="Berlin A.M."/>
            <person name="Bochicchio J."/>
            <person name="Borenstein D."/>
            <person name="Chapman S.B."/>
            <person name="Chen Z."/>
            <person name="Engels R."/>
            <person name="Freedman E."/>
            <person name="Gellesch M."/>
            <person name="Goldberg J."/>
            <person name="Griggs A."/>
            <person name="Gujja S."/>
            <person name="Heilman E.R."/>
            <person name="Heiman D.I."/>
            <person name="Hepburn T.A."/>
            <person name="Howarth C."/>
            <person name="Jen D."/>
            <person name="Larson L."/>
            <person name="Lewis B."/>
            <person name="Mehta T."/>
            <person name="Park D."/>
            <person name="Pearson M."/>
            <person name="Richards J."/>
            <person name="Roberts A."/>
            <person name="Saif S."/>
            <person name="Shea T.D."/>
            <person name="Shenoy N."/>
            <person name="Sisk P."/>
            <person name="Stolte C."/>
            <person name="Sykes S.N."/>
            <person name="Thomson T."/>
            <person name="Walk T."/>
            <person name="White J."/>
            <person name="Yandava C."/>
            <person name="Straight P."/>
            <person name="Clardy J."/>
            <person name="Hung D."/>
            <person name="Kolter R."/>
            <person name="Mekalanos J."/>
            <person name="Walker S."/>
            <person name="Walsh C.T."/>
            <person name="Wieland-Brown L.C."/>
            <person name="Haas B."/>
            <person name="Nusbaum C."/>
            <person name="Birren B."/>
        </authorList>
    </citation>
    <scope>NUCLEOTIDE SEQUENCE [LARGE SCALE GENOMIC DNA]</scope>
    <source>
        <strain evidence="4">DSM 40736 / JCM 4977 / BCRC 1201 / Tue 494</strain>
    </source>
</reference>
<gene>
    <name evidence="3" type="ORF">SSQG_02834</name>
</gene>
<dbReference type="eggNOG" id="COG4636">
    <property type="taxonomic scope" value="Bacteria"/>
</dbReference>
<protein>
    <submittedName>
        <fullName evidence="3">Predicted protein</fullName>
    </submittedName>
</protein>
<proteinExistence type="predicted"/>
<dbReference type="EMBL" id="GG657757">
    <property type="protein sequence ID" value="EFL32316.1"/>
    <property type="molecule type" value="Genomic_DNA"/>
</dbReference>
<sequence length="242" mass="26857">MARLQDPRDRRGHQRGPAHADRPRTGPGELIPRRGPAPAMTQAPTPSPAYPWTMDYARMRALAKELGAYAEHLEGAWSVEIGPSGPILAMMCPSKRHEGTIRRICKQLDEQLLSTHPGYICANGPEIEHPAIGRMRRPDAVVIPESVLDEEGLAVDATQVLAVIEIVSPSNPGNDYGEKLSEYPAMGIPHYLIVDPRTGTIEVHSDPCKNRYSRKEPYIFGDCVPFGPWSVETSEFRRYSQP</sequence>
<dbReference type="SUPFAM" id="SSF52980">
    <property type="entry name" value="Restriction endonuclease-like"/>
    <property type="match status" value="1"/>
</dbReference>
<name>D9XB04_STRVT</name>
<evidence type="ECO:0000313" key="3">
    <source>
        <dbReference type="EMBL" id="EFL32316.1"/>
    </source>
</evidence>
<dbReference type="InterPro" id="IPR011335">
    <property type="entry name" value="Restrct_endonuc-II-like"/>
</dbReference>
<organism evidence="3 4">
    <name type="scientific">Streptomyces viridochromogenes (strain DSM 40736 / JCM 4977 / BCRC 1201 / Tue 494)</name>
    <dbReference type="NCBI Taxonomy" id="591159"/>
    <lineage>
        <taxon>Bacteria</taxon>
        <taxon>Bacillati</taxon>
        <taxon>Actinomycetota</taxon>
        <taxon>Actinomycetes</taxon>
        <taxon>Kitasatosporales</taxon>
        <taxon>Streptomycetaceae</taxon>
        <taxon>Streptomyces</taxon>
    </lineage>
</organism>
<dbReference type="PANTHER" id="PTHR35400:SF3">
    <property type="entry name" value="SLL1072 PROTEIN"/>
    <property type="match status" value="1"/>
</dbReference>
<dbReference type="PANTHER" id="PTHR35400">
    <property type="entry name" value="SLR1083 PROTEIN"/>
    <property type="match status" value="1"/>
</dbReference>
<dbReference type="InterPro" id="IPR012296">
    <property type="entry name" value="Nuclease_put_TT1808"/>
</dbReference>
<accession>D9XB04</accession>
<dbReference type="STRING" id="591159.SSQG_02834"/>
<dbReference type="InterPro" id="IPR008538">
    <property type="entry name" value="Uma2"/>
</dbReference>
<dbReference type="Gene3D" id="3.90.1570.10">
    <property type="entry name" value="tt1808, chain A"/>
    <property type="match status" value="1"/>
</dbReference>